<dbReference type="Proteomes" id="UP000326169">
    <property type="component" value="Unassembled WGS sequence"/>
</dbReference>
<evidence type="ECO:0000256" key="1">
    <source>
        <dbReference type="ARBA" id="ARBA00010378"/>
    </source>
</evidence>
<name>A0A5M3TC58_LIMPL</name>
<evidence type="ECO:0000256" key="4">
    <source>
        <dbReference type="SAM" id="MobiDB-lite"/>
    </source>
</evidence>
<dbReference type="Gene3D" id="1.10.8.60">
    <property type="match status" value="2"/>
</dbReference>
<organism evidence="6 7">
    <name type="scientific">Limnospira platensis NIES-46</name>
    <dbReference type="NCBI Taxonomy" id="1236695"/>
    <lineage>
        <taxon>Bacteria</taxon>
        <taxon>Bacillati</taxon>
        <taxon>Cyanobacteriota</taxon>
        <taxon>Cyanophyceae</taxon>
        <taxon>Oscillatoriophycideae</taxon>
        <taxon>Oscillatoriales</taxon>
        <taxon>Sirenicapillariaceae</taxon>
        <taxon>Limnospira</taxon>
    </lineage>
</organism>
<dbReference type="RefSeq" id="WP_152088704.1">
    <property type="nucleotide sequence ID" value="NZ_BIMW01000179.1"/>
</dbReference>
<dbReference type="SUPFAM" id="SSF52540">
    <property type="entry name" value="P-loop containing nucleoside triphosphate hydrolases"/>
    <property type="match status" value="2"/>
</dbReference>
<keyword evidence="7" id="KW-1185">Reference proteome</keyword>
<keyword evidence="2" id="KW-0547">Nucleotide-binding</keyword>
<proteinExistence type="inferred from homology"/>
<feature type="domain" description="AAA+ ATPase" evidence="5">
    <location>
        <begin position="346"/>
        <end position="484"/>
    </location>
</feature>
<comment type="similarity">
    <text evidence="1">Belongs to the CbxX/CfxQ family.</text>
</comment>
<protein>
    <submittedName>
        <fullName evidence="6">ATPase</fullName>
    </submittedName>
</protein>
<evidence type="ECO:0000313" key="7">
    <source>
        <dbReference type="Proteomes" id="UP000326169"/>
    </source>
</evidence>
<dbReference type="Pfam" id="PF17866">
    <property type="entry name" value="AAA_lid_6"/>
    <property type="match status" value="2"/>
</dbReference>
<dbReference type="PANTHER" id="PTHR43392">
    <property type="entry name" value="AAA-TYPE ATPASE FAMILY PROTEIN / ANKYRIN REPEAT FAMILY PROTEIN"/>
    <property type="match status" value="1"/>
</dbReference>
<dbReference type="PRINTS" id="PR00819">
    <property type="entry name" value="CBXCFQXSUPER"/>
</dbReference>
<gene>
    <name evidence="6" type="ORF">NIES46_43810</name>
</gene>
<dbReference type="Pfam" id="PF00004">
    <property type="entry name" value="AAA"/>
    <property type="match status" value="2"/>
</dbReference>
<dbReference type="PANTHER" id="PTHR43392:SF2">
    <property type="entry name" value="AAA-TYPE ATPASE FAMILY PROTEIN _ ANKYRIN REPEAT FAMILY PROTEIN"/>
    <property type="match status" value="1"/>
</dbReference>
<evidence type="ECO:0000259" key="5">
    <source>
        <dbReference type="SMART" id="SM00382"/>
    </source>
</evidence>
<comment type="caution">
    <text evidence="6">The sequence shown here is derived from an EMBL/GenBank/DDBJ whole genome shotgun (WGS) entry which is preliminary data.</text>
</comment>
<feature type="domain" description="AAA+ ATPase" evidence="5">
    <location>
        <begin position="627"/>
        <end position="766"/>
    </location>
</feature>
<dbReference type="SMART" id="SM00382">
    <property type="entry name" value="AAA"/>
    <property type="match status" value="2"/>
</dbReference>
<dbReference type="Gene3D" id="3.40.50.300">
    <property type="entry name" value="P-loop containing nucleotide triphosphate hydrolases"/>
    <property type="match status" value="2"/>
</dbReference>
<evidence type="ECO:0000313" key="6">
    <source>
        <dbReference type="EMBL" id="GCE96312.1"/>
    </source>
</evidence>
<dbReference type="InterPro" id="IPR027417">
    <property type="entry name" value="P-loop_NTPase"/>
</dbReference>
<keyword evidence="3" id="KW-0067">ATP-binding</keyword>
<dbReference type="CDD" id="cd00009">
    <property type="entry name" value="AAA"/>
    <property type="match status" value="2"/>
</dbReference>
<feature type="region of interest" description="Disordered" evidence="4">
    <location>
        <begin position="82"/>
        <end position="131"/>
    </location>
</feature>
<reference evidence="6 7" key="1">
    <citation type="journal article" date="2019" name="J Genomics">
        <title>The Draft Genome of a Hydrogen-producing Cyanobacterium, Arthrospira platensis NIES-46.</title>
        <authorList>
            <person name="Suzuki S."/>
            <person name="Yamaguchi H."/>
            <person name="Kawachi M."/>
        </authorList>
    </citation>
    <scope>NUCLEOTIDE SEQUENCE [LARGE SCALE GENOMIC DNA]</scope>
    <source>
        <strain evidence="6 7">NIES-46</strain>
    </source>
</reference>
<evidence type="ECO:0000256" key="2">
    <source>
        <dbReference type="ARBA" id="ARBA00022741"/>
    </source>
</evidence>
<sequence>MSIYYQIMVERVTNQLNLQTGDRFLVLCGTDTGDSFCSDDLLLQDIEQVLHRYLHSQGFNRIVLYSGINKLYFLDYQSLQNAREQPKTTPPRPSPSEMRVKSASPLGKRRRLLGRETPTKPEPQPSANRRPVMSDISCIGLFQHFMEDTRYQSAIIFSDVEDLRMFENCRELFGRMVSWGRFPPTNRNLCVFISHHHSLQQFQDFCNHTGFTFLGNWLQNRSDRQFNLVRVSTPTEPELQSLWDYFRLVHQKPVNWGDRHRLISAIAAENQPLKTWYNRFNTAIELSLNVAKQNQWLSGDVSDIPALERLQELVGLQNVKTAINQKIRSLSKAQERQKQGINTDPPRLHLVFKGNPGTGKTTVARLMGEIYRDLGLLRRGHVVEIGGRDLVAGYVGHTAILTNETVDRAIDGVLFIDEAYTLTQGGENDWGREAIDTLLKRMEDERGRLAVIVAGYPDLMDNFIKSNPGLPSRFATEIIFEDYQPSELLTIFGQQVQRVKSAIAPDLEAPLKNLLTQLYENRDSHFGNAREVEKLFNKMDDCHSDRVIKHGLNPLTEPLAVADLPPEYRELSQRGTADTENLEKLLAKLENLTGLDSVKQDIKQLINTQAANQKLASLGMLASNEIETRHLLFTGNPGTGKTTVARLIGEIYRALGLLKKGQFVEADRTKLVGQYIGHTAEKTAQVIESALDGVLFIDEAYSLSRGGDSRDYGQEAIDTLVPMMENYRDRLVVILAGYSREMAEFIDSNSGLQSRLSKTIDFPDYNGAEMHSIFLGMCRESRRICPDDVSARVRSIMDFAYQNRGRNFGNGRDVRNFYERMVNNLKNRLVRDDLNGEDMITFTCEDIPSWE</sequence>
<evidence type="ECO:0000256" key="3">
    <source>
        <dbReference type="ARBA" id="ARBA00022840"/>
    </source>
</evidence>
<dbReference type="InterPro" id="IPR000641">
    <property type="entry name" value="CbxX/CfxQ"/>
</dbReference>
<dbReference type="InterPro" id="IPR003959">
    <property type="entry name" value="ATPase_AAA_core"/>
</dbReference>
<accession>A0A5M3TC58</accession>
<dbReference type="EMBL" id="BIMW01000179">
    <property type="protein sequence ID" value="GCE96312.1"/>
    <property type="molecule type" value="Genomic_DNA"/>
</dbReference>
<dbReference type="InterPro" id="IPR050773">
    <property type="entry name" value="CbxX/CfxQ_RuBisCO_ESX"/>
</dbReference>
<dbReference type="InterPro" id="IPR003593">
    <property type="entry name" value="AAA+_ATPase"/>
</dbReference>
<dbReference type="InterPro" id="IPR041627">
    <property type="entry name" value="AAA_lid_6"/>
</dbReference>
<dbReference type="GeneID" id="301685137"/>